<keyword evidence="1" id="KW-0812">Transmembrane</keyword>
<comment type="caution">
    <text evidence="2">The sequence shown here is derived from an EMBL/GenBank/DDBJ whole genome shotgun (WGS) entry which is preliminary data.</text>
</comment>
<dbReference type="Proteomes" id="UP001500827">
    <property type="component" value="Unassembled WGS sequence"/>
</dbReference>
<evidence type="ECO:0000256" key="1">
    <source>
        <dbReference type="SAM" id="Phobius"/>
    </source>
</evidence>
<gene>
    <name evidence="2" type="ORF">GCM10022276_04350</name>
</gene>
<proteinExistence type="predicted"/>
<organism evidence="2 3">
    <name type="scientific">Sphingomonas limnosediminicola</name>
    <dbReference type="NCBI Taxonomy" id="940133"/>
    <lineage>
        <taxon>Bacteria</taxon>
        <taxon>Pseudomonadati</taxon>
        <taxon>Pseudomonadota</taxon>
        <taxon>Alphaproteobacteria</taxon>
        <taxon>Sphingomonadales</taxon>
        <taxon>Sphingomonadaceae</taxon>
        <taxon>Sphingomonas</taxon>
    </lineage>
</organism>
<dbReference type="RefSeq" id="WP_344698053.1">
    <property type="nucleotide sequence ID" value="NZ_BAABBM010000001.1"/>
</dbReference>
<feature type="transmembrane region" description="Helical" evidence="1">
    <location>
        <begin position="38"/>
        <end position="56"/>
    </location>
</feature>
<accession>A0ABP7KXR5</accession>
<protein>
    <submittedName>
        <fullName evidence="2">Uncharacterized protein</fullName>
    </submittedName>
</protein>
<keyword evidence="1" id="KW-0472">Membrane</keyword>
<keyword evidence="3" id="KW-1185">Reference proteome</keyword>
<name>A0ABP7KXR5_9SPHN</name>
<feature type="transmembrane region" description="Helical" evidence="1">
    <location>
        <begin position="6"/>
        <end position="26"/>
    </location>
</feature>
<evidence type="ECO:0000313" key="3">
    <source>
        <dbReference type="Proteomes" id="UP001500827"/>
    </source>
</evidence>
<reference evidence="3" key="1">
    <citation type="journal article" date="2019" name="Int. J. Syst. Evol. Microbiol.">
        <title>The Global Catalogue of Microorganisms (GCM) 10K type strain sequencing project: providing services to taxonomists for standard genome sequencing and annotation.</title>
        <authorList>
            <consortium name="The Broad Institute Genomics Platform"/>
            <consortium name="The Broad Institute Genome Sequencing Center for Infectious Disease"/>
            <person name="Wu L."/>
            <person name="Ma J."/>
        </authorList>
    </citation>
    <scope>NUCLEOTIDE SEQUENCE [LARGE SCALE GENOMIC DNA]</scope>
    <source>
        <strain evidence="3">JCM 17543</strain>
    </source>
</reference>
<dbReference type="EMBL" id="BAABBM010000001">
    <property type="protein sequence ID" value="GAA3888385.1"/>
    <property type="molecule type" value="Genomic_DNA"/>
</dbReference>
<evidence type="ECO:0000313" key="2">
    <source>
        <dbReference type="EMBL" id="GAA3888385.1"/>
    </source>
</evidence>
<sequence>MTMNVFSSAAMALAMVAAFLLGAGGIKLIFAHQTRGRGILMIVAAAVIATNVMILTV</sequence>
<keyword evidence="1" id="KW-1133">Transmembrane helix</keyword>